<keyword evidence="3" id="KW-1185">Reference proteome</keyword>
<feature type="region of interest" description="Disordered" evidence="1">
    <location>
        <begin position="321"/>
        <end position="353"/>
    </location>
</feature>
<evidence type="ECO:0008006" key="4">
    <source>
        <dbReference type="Google" id="ProtNLM"/>
    </source>
</evidence>
<proteinExistence type="predicted"/>
<feature type="region of interest" description="Disordered" evidence="1">
    <location>
        <begin position="371"/>
        <end position="399"/>
    </location>
</feature>
<evidence type="ECO:0000313" key="2">
    <source>
        <dbReference type="EMBL" id="KZP28674.1"/>
    </source>
</evidence>
<organism evidence="2 3">
    <name type="scientific">Athelia psychrophila</name>
    <dbReference type="NCBI Taxonomy" id="1759441"/>
    <lineage>
        <taxon>Eukaryota</taxon>
        <taxon>Fungi</taxon>
        <taxon>Dikarya</taxon>
        <taxon>Basidiomycota</taxon>
        <taxon>Agaricomycotina</taxon>
        <taxon>Agaricomycetes</taxon>
        <taxon>Agaricomycetidae</taxon>
        <taxon>Atheliales</taxon>
        <taxon>Atheliaceae</taxon>
        <taxon>Athelia</taxon>
    </lineage>
</organism>
<dbReference type="AlphaFoldDB" id="A0A166RUP9"/>
<feature type="compositionally biased region" description="Basic and acidic residues" evidence="1">
    <location>
        <begin position="371"/>
        <end position="390"/>
    </location>
</feature>
<reference evidence="2 3" key="1">
    <citation type="journal article" date="2016" name="Mol. Biol. Evol.">
        <title>Comparative Genomics of Early-Diverging Mushroom-Forming Fungi Provides Insights into the Origins of Lignocellulose Decay Capabilities.</title>
        <authorList>
            <person name="Nagy L.G."/>
            <person name="Riley R."/>
            <person name="Tritt A."/>
            <person name="Adam C."/>
            <person name="Daum C."/>
            <person name="Floudas D."/>
            <person name="Sun H."/>
            <person name="Yadav J.S."/>
            <person name="Pangilinan J."/>
            <person name="Larsson K.H."/>
            <person name="Matsuura K."/>
            <person name="Barry K."/>
            <person name="Labutti K."/>
            <person name="Kuo R."/>
            <person name="Ohm R.A."/>
            <person name="Bhattacharya S.S."/>
            <person name="Shirouzu T."/>
            <person name="Yoshinaga Y."/>
            <person name="Martin F.M."/>
            <person name="Grigoriev I.V."/>
            <person name="Hibbett D.S."/>
        </authorList>
    </citation>
    <scope>NUCLEOTIDE SEQUENCE [LARGE SCALE GENOMIC DNA]</scope>
    <source>
        <strain evidence="2 3">CBS 109695</strain>
    </source>
</reference>
<protein>
    <recommendedName>
        <fullName evidence="4">HNH nuclease domain-containing protein</fullName>
    </recommendedName>
</protein>
<sequence>MGAQVDKKNKRMVFAGIAMRFNSVGHQQKKDPPAKGPKRAAYLPNLRTIAIIPATYPHPYPIPLAELRAFLAKRKATAQSIEKIYVPAESVAEVSKEFPSEEGLVQVEAWLPQLLPNGDMWSDDCWDLRSSITGTPVPNQKISSLNADDLEVIKHNPKFRPILQEPAKTFAPRFQNAMAVACGSWLQLIINNRPHNENLDSLSINDIRNGICADSNICHHYFGRRDAVVLKTPNPILETTDVPERYERKILYTNVSYPSDSRYTFQWIATMEHQITLDRYPNNNDATFMNQQLAKPADLLLHYNYGAAAVKQWGKNSKVLADRPDIPCPSGPAPAPKERNTSKGAAADFEAQESWDEDDVMLYLWGNTKAAQDRHAQKEQERTASLENWRDAVTAETGL</sequence>
<name>A0A166RUP9_9AGAM</name>
<feature type="compositionally biased region" description="Pro residues" evidence="1">
    <location>
        <begin position="326"/>
        <end position="335"/>
    </location>
</feature>
<dbReference type="EMBL" id="KV417502">
    <property type="protein sequence ID" value="KZP28674.1"/>
    <property type="molecule type" value="Genomic_DNA"/>
</dbReference>
<dbReference type="OrthoDB" id="3267100at2759"/>
<accession>A0A166RUP9</accession>
<gene>
    <name evidence="2" type="ORF">FIBSPDRAFT_947500</name>
</gene>
<dbReference type="Proteomes" id="UP000076532">
    <property type="component" value="Unassembled WGS sequence"/>
</dbReference>
<evidence type="ECO:0000313" key="3">
    <source>
        <dbReference type="Proteomes" id="UP000076532"/>
    </source>
</evidence>
<evidence type="ECO:0000256" key="1">
    <source>
        <dbReference type="SAM" id="MobiDB-lite"/>
    </source>
</evidence>